<protein>
    <submittedName>
        <fullName evidence="2">Uncharacterized protein</fullName>
    </submittedName>
</protein>
<gene>
    <name evidence="2" type="ORF">ATN00_17900</name>
</gene>
<dbReference type="STRING" id="1332080.ATN00_17900"/>
<evidence type="ECO:0000313" key="3">
    <source>
        <dbReference type="Proteomes" id="UP000056968"/>
    </source>
</evidence>
<dbReference type="RefSeq" id="WP_062067216.1">
    <property type="nucleotide sequence ID" value="NZ_CP013264.1"/>
</dbReference>
<name>A0A0S3F2I8_9SPHN</name>
<proteinExistence type="predicted"/>
<dbReference type="KEGG" id="sbd:ATN00_17900"/>
<dbReference type="Proteomes" id="UP000056968">
    <property type="component" value="Chromosome"/>
</dbReference>
<keyword evidence="1" id="KW-0472">Membrane</keyword>
<keyword evidence="1" id="KW-0812">Transmembrane</keyword>
<accession>A0A0S3F2I8</accession>
<dbReference type="OrthoDB" id="9837549at2"/>
<sequence length="218" mass="24504">MTYWDCFVHWLDKWQTLITGALALGAAFYAGRPVYRQLALMRAQNNVMVRETIGDMILQLDTHRNRVGEITAKRLTDVHSAIYRFDNYGETKGIDEWASQQHSEFIGADSELKALFIQSHDVEAIEVQKAALLAAVDAFSGVLWDIYAPHYAFMFPEDCNWSDAEHASAVARSSEAEKELDSNASAVSAAVRQLYEAYAEQRAGLVRRLRVIDDGLLA</sequence>
<keyword evidence="1" id="KW-1133">Transmembrane helix</keyword>
<dbReference type="EMBL" id="CP013264">
    <property type="protein sequence ID" value="ALR21884.1"/>
    <property type="molecule type" value="Genomic_DNA"/>
</dbReference>
<keyword evidence="3" id="KW-1185">Reference proteome</keyword>
<evidence type="ECO:0000256" key="1">
    <source>
        <dbReference type="SAM" id="Phobius"/>
    </source>
</evidence>
<reference evidence="2 3" key="1">
    <citation type="submission" date="2015-11" db="EMBL/GenBank/DDBJ databases">
        <title>A Two-component Flavoprotein Monooxygenase System MeaXY Responsible for para-Hydroxylation of 2-Methyl-6-ethylaniline and 2,6-Diethylaniline in Sphingobium baderi DE-13.</title>
        <authorList>
            <person name="Cheng M."/>
            <person name="Meng Q."/>
            <person name="Yang Y."/>
            <person name="Chu C."/>
            <person name="Yan X."/>
            <person name="He J."/>
            <person name="Li S."/>
        </authorList>
    </citation>
    <scope>NUCLEOTIDE SEQUENCE [LARGE SCALE GENOMIC DNA]</scope>
    <source>
        <strain evidence="2 3">DE-13</strain>
    </source>
</reference>
<evidence type="ECO:0000313" key="2">
    <source>
        <dbReference type="EMBL" id="ALR21884.1"/>
    </source>
</evidence>
<organism evidence="2 3">
    <name type="scientific">Sphingobium baderi</name>
    <dbReference type="NCBI Taxonomy" id="1332080"/>
    <lineage>
        <taxon>Bacteria</taxon>
        <taxon>Pseudomonadati</taxon>
        <taxon>Pseudomonadota</taxon>
        <taxon>Alphaproteobacteria</taxon>
        <taxon>Sphingomonadales</taxon>
        <taxon>Sphingomonadaceae</taxon>
        <taxon>Sphingobium</taxon>
    </lineage>
</organism>
<feature type="transmembrane region" description="Helical" evidence="1">
    <location>
        <begin position="14"/>
        <end position="31"/>
    </location>
</feature>
<dbReference type="AlphaFoldDB" id="A0A0S3F2I8"/>